<organism evidence="1 2">
    <name type="scientific">Beta vulgaris subsp. vulgaris</name>
    <name type="common">Beet</name>
    <dbReference type="NCBI Taxonomy" id="3555"/>
    <lineage>
        <taxon>Eukaryota</taxon>
        <taxon>Viridiplantae</taxon>
        <taxon>Streptophyta</taxon>
        <taxon>Embryophyta</taxon>
        <taxon>Tracheophyta</taxon>
        <taxon>Spermatophyta</taxon>
        <taxon>Magnoliopsida</taxon>
        <taxon>eudicotyledons</taxon>
        <taxon>Gunneridae</taxon>
        <taxon>Pentapetalae</taxon>
        <taxon>Caryophyllales</taxon>
        <taxon>Chenopodiaceae</taxon>
        <taxon>Betoideae</taxon>
        <taxon>Beta</taxon>
    </lineage>
</organism>
<gene>
    <name evidence="1" type="ORF">BVRB_016200</name>
</gene>
<protein>
    <submittedName>
        <fullName evidence="1">Uncharacterized protein</fullName>
    </submittedName>
</protein>
<keyword evidence="2" id="KW-1185">Reference proteome</keyword>
<feature type="non-terminal residue" evidence="1">
    <location>
        <position position="1"/>
    </location>
</feature>
<name>A0A0J8DV35_BETVV</name>
<reference evidence="1 2" key="1">
    <citation type="journal article" date="2014" name="Nature">
        <title>The genome of the recently domesticated crop plant sugar beet (Beta vulgaris).</title>
        <authorList>
            <person name="Dohm J.C."/>
            <person name="Minoche A.E."/>
            <person name="Holtgrawe D."/>
            <person name="Capella-Gutierrez S."/>
            <person name="Zakrzewski F."/>
            <person name="Tafer H."/>
            <person name="Rupp O."/>
            <person name="Sorensen T.R."/>
            <person name="Stracke R."/>
            <person name="Reinhardt R."/>
            <person name="Goesmann A."/>
            <person name="Kraft T."/>
            <person name="Schulz B."/>
            <person name="Stadler P.F."/>
            <person name="Schmidt T."/>
            <person name="Gabaldon T."/>
            <person name="Lehrach H."/>
            <person name="Weisshaar B."/>
            <person name="Himmelbauer H."/>
        </authorList>
    </citation>
    <scope>NUCLEOTIDE SEQUENCE [LARGE SCALE GENOMIC DNA]</scope>
    <source>
        <tissue evidence="1">Taproot</tissue>
    </source>
</reference>
<proteinExistence type="predicted"/>
<sequence>AQSSELYLRFLQKMLECQTLNEEENFEVQDRESLFPLGWIHVLEYRGEQVRRSVADLREAQYRVEGKATICLRSVKM</sequence>
<accession>A0A0J8DV35</accession>
<evidence type="ECO:0000313" key="2">
    <source>
        <dbReference type="Proteomes" id="UP000035740"/>
    </source>
</evidence>
<dbReference type="eggNOG" id="KOG1080">
    <property type="taxonomic scope" value="Eukaryota"/>
</dbReference>
<dbReference type="Gramene" id="KMS94695">
    <property type="protein sequence ID" value="KMS94695"/>
    <property type="gene ID" value="BVRB_016200"/>
</dbReference>
<dbReference type="Proteomes" id="UP000035740">
    <property type="component" value="Unassembled WGS sequence"/>
</dbReference>
<dbReference type="EMBL" id="KQ091174">
    <property type="protein sequence ID" value="KMS94695.1"/>
    <property type="molecule type" value="Genomic_DNA"/>
</dbReference>
<dbReference type="AlphaFoldDB" id="A0A0J8DV35"/>
<dbReference type="OrthoDB" id="308383at2759"/>
<evidence type="ECO:0000313" key="1">
    <source>
        <dbReference type="EMBL" id="KMS94695.1"/>
    </source>
</evidence>